<dbReference type="Proteomes" id="UP000472260">
    <property type="component" value="Unassembled WGS sequence"/>
</dbReference>
<dbReference type="InterPro" id="IPR001373">
    <property type="entry name" value="Cullin_N"/>
</dbReference>
<evidence type="ECO:0000259" key="8">
    <source>
        <dbReference type="PROSITE" id="PS50069"/>
    </source>
</evidence>
<dbReference type="InterPro" id="IPR016159">
    <property type="entry name" value="Cullin_repeat-like_dom_sf"/>
</dbReference>
<evidence type="ECO:0000256" key="2">
    <source>
        <dbReference type="ARBA" id="ARBA00006019"/>
    </source>
</evidence>
<dbReference type="InterPro" id="IPR059120">
    <property type="entry name" value="Cullin-like_AB"/>
</dbReference>
<accession>A0A671MXB7</accession>
<dbReference type="FunFam" id="1.20.1310.10:FF:000019">
    <property type="entry name" value="Cullin 1"/>
    <property type="match status" value="1"/>
</dbReference>
<dbReference type="FunFam" id="1.20.1310.10:FF:000023">
    <property type="entry name" value="cullin-1"/>
    <property type="match status" value="1"/>
</dbReference>
<dbReference type="GO" id="GO:0031625">
    <property type="term" value="F:ubiquitin protein ligase binding"/>
    <property type="evidence" value="ECO:0007669"/>
    <property type="project" value="InterPro"/>
</dbReference>
<evidence type="ECO:0000256" key="5">
    <source>
        <dbReference type="ARBA" id="ARBA00022843"/>
    </source>
</evidence>
<evidence type="ECO:0000256" key="4">
    <source>
        <dbReference type="ARBA" id="ARBA00022786"/>
    </source>
</evidence>
<dbReference type="Gene3D" id="1.10.10.10">
    <property type="entry name" value="Winged helix-like DNA-binding domain superfamily/Winged helix DNA-binding domain"/>
    <property type="match status" value="2"/>
</dbReference>
<keyword evidence="5" id="KW-0832">Ubl conjugation</keyword>
<comment type="similarity">
    <text evidence="2 6 7">Belongs to the cullin family.</text>
</comment>
<evidence type="ECO:0000256" key="3">
    <source>
        <dbReference type="ARBA" id="ARBA00022499"/>
    </source>
</evidence>
<name>A0A671MXB7_9TELE</name>
<keyword evidence="10" id="KW-1185">Reference proteome</keyword>
<evidence type="ECO:0000256" key="6">
    <source>
        <dbReference type="PROSITE-ProRule" id="PRU00330"/>
    </source>
</evidence>
<evidence type="ECO:0000256" key="1">
    <source>
        <dbReference type="ARBA" id="ARBA00004906"/>
    </source>
</evidence>
<evidence type="ECO:0000313" key="10">
    <source>
        <dbReference type="Proteomes" id="UP000472260"/>
    </source>
</evidence>
<dbReference type="Pfam" id="PF26557">
    <property type="entry name" value="Cullin_AB"/>
    <property type="match status" value="1"/>
</dbReference>
<dbReference type="InterPro" id="IPR036317">
    <property type="entry name" value="Cullin_homology_sf"/>
</dbReference>
<dbReference type="Pfam" id="PF00888">
    <property type="entry name" value="Cullin"/>
    <property type="match status" value="1"/>
</dbReference>
<dbReference type="SUPFAM" id="SSF75632">
    <property type="entry name" value="Cullin homology domain"/>
    <property type="match status" value="1"/>
</dbReference>
<reference evidence="9" key="2">
    <citation type="submission" date="2025-09" db="UniProtKB">
        <authorList>
            <consortium name="Ensembl"/>
        </authorList>
    </citation>
    <scope>IDENTIFICATION</scope>
</reference>
<dbReference type="SMART" id="SM00884">
    <property type="entry name" value="Cullin_Nedd8"/>
    <property type="match status" value="1"/>
</dbReference>
<evidence type="ECO:0000313" key="9">
    <source>
        <dbReference type="Ensembl" id="ENSSANP00000038212.1"/>
    </source>
</evidence>
<dbReference type="InterPro" id="IPR045093">
    <property type="entry name" value="Cullin"/>
</dbReference>
<dbReference type="FunFam" id="1.10.10.10:FF:000014">
    <property type="entry name" value="Cullin 1"/>
    <property type="match status" value="1"/>
</dbReference>
<dbReference type="Ensembl" id="ENSSANT00000040663.1">
    <property type="protein sequence ID" value="ENSSANP00000038212.1"/>
    <property type="gene ID" value="ENSSANG00000018675.1"/>
</dbReference>
<dbReference type="Pfam" id="PF10557">
    <property type="entry name" value="Cullin_Nedd8"/>
    <property type="match status" value="1"/>
</dbReference>
<dbReference type="FunFam" id="4.10.1030.10:FF:000001">
    <property type="entry name" value="Putative Cullin-1"/>
    <property type="match status" value="1"/>
</dbReference>
<feature type="domain" description="Cullin family profile" evidence="8">
    <location>
        <begin position="396"/>
        <end position="615"/>
    </location>
</feature>
<sequence>MSSNRGQNTHGLKQIGLDQIWDDLRSGIQQVYTRQSMAKARYMELYTHVYNYCTSVHQSNQFVGLELYKRLKEFLRSYLTNLLKDGEDLMDESVLKFYTQQWEDYRFSSKVLNGICAYLNRHWVRRECDEGRKGIYEIYSLALVTWRECLFRPLNKQVTNAVLKLIEKERNGETINTRLISGVVQSYVELGLNEDDAFVKGPTLSVYKEYFETQFLADTERFYTRESTEFLQQNPVTEYMKKAEARLLEEQRRVQVYLHESTQDELARKCEQVLIEKHLEIFHTEFQNLLDADKNEDLGRMYNLASRITDGLGELKKLLESHIHNQGLAAVEKCGDSALNDPKMYVQTILDVHKKYNALVMSAFNNDAGFVAALDKACGRFINNNAVTRMAQSSSKSPELLARYCDSLLKKSSKNPEEAELEDTLNQVMVVFKYIEDKDVFQKFYAKMLAKRLVHQNSASDDAEASMISKLKQACGFEYTSKLQRMFQDIGVSKDLNEQFKKHLSNSEPLDLDFSIQVLSSGSWPFQQSCTFALPSELERSYQRFTAFYGSRHSGRKLTWLYHLSKGELVTNCFKNRYTLQASTFQMAILLQFNTENSYTVQQLADSTQIKIVNLDIPCFFVSFFKKLRVNINVPMKTEQKQEQETTHKNIEEDRKLLIQAAIVRIMKMRKVLKHQQLLAEVLNQLSSRFKPRVPVIKKCIDILIEKEYLERVDGEKDTYSYLA</sequence>
<keyword evidence="3" id="KW-1017">Isopeptide bond</keyword>
<dbReference type="Gene3D" id="4.10.1030.10">
    <property type="entry name" value="Ring Box Chain A, domain 5"/>
    <property type="match status" value="1"/>
</dbReference>
<dbReference type="GO" id="GO:0006511">
    <property type="term" value="P:ubiquitin-dependent protein catabolic process"/>
    <property type="evidence" value="ECO:0007669"/>
    <property type="project" value="InterPro"/>
</dbReference>
<dbReference type="SMART" id="SM00182">
    <property type="entry name" value="CULLIN"/>
    <property type="match status" value="1"/>
</dbReference>
<protein>
    <submittedName>
        <fullName evidence="9">Cullin-1-like</fullName>
    </submittedName>
</protein>
<dbReference type="GO" id="GO:0019005">
    <property type="term" value="C:SCF ubiquitin ligase complex"/>
    <property type="evidence" value="ECO:0007669"/>
    <property type="project" value="UniProtKB-ARBA"/>
</dbReference>
<gene>
    <name evidence="9" type="primary">LOC107686696</name>
</gene>
<dbReference type="Gene3D" id="1.20.1310.10">
    <property type="entry name" value="Cullin Repeats"/>
    <property type="match status" value="4"/>
</dbReference>
<proteinExistence type="inferred from homology"/>
<dbReference type="SUPFAM" id="SSF46785">
    <property type="entry name" value="Winged helix' DNA-binding domain"/>
    <property type="match status" value="1"/>
</dbReference>
<dbReference type="PROSITE" id="PS50069">
    <property type="entry name" value="CULLIN_2"/>
    <property type="match status" value="1"/>
</dbReference>
<reference evidence="9" key="1">
    <citation type="submission" date="2025-08" db="UniProtKB">
        <authorList>
            <consortium name="Ensembl"/>
        </authorList>
    </citation>
    <scope>IDENTIFICATION</scope>
</reference>
<keyword evidence="4" id="KW-0833">Ubl conjugation pathway</keyword>
<dbReference type="InterPro" id="IPR036390">
    <property type="entry name" value="WH_DNA-bd_sf"/>
</dbReference>
<dbReference type="SUPFAM" id="SSF74788">
    <property type="entry name" value="Cullin repeat-like"/>
    <property type="match status" value="1"/>
</dbReference>
<evidence type="ECO:0000256" key="7">
    <source>
        <dbReference type="RuleBase" id="RU003829"/>
    </source>
</evidence>
<dbReference type="InterPro" id="IPR016158">
    <property type="entry name" value="Cullin_homology"/>
</dbReference>
<dbReference type="UniPathway" id="UPA00143"/>
<dbReference type="InterPro" id="IPR016157">
    <property type="entry name" value="Cullin_CS"/>
</dbReference>
<dbReference type="GO" id="GO:0016567">
    <property type="term" value="P:protein ubiquitination"/>
    <property type="evidence" value="ECO:0007669"/>
    <property type="project" value="UniProtKB-UniPathway"/>
</dbReference>
<dbReference type="AlphaFoldDB" id="A0A671MXB7"/>
<comment type="pathway">
    <text evidence="1">Protein modification; protein ubiquitination.</text>
</comment>
<dbReference type="FunFam" id="1.20.1310.10:FF:000007">
    <property type="entry name" value="Cullin 1"/>
    <property type="match status" value="1"/>
</dbReference>
<dbReference type="PROSITE" id="PS01256">
    <property type="entry name" value="CULLIN_1"/>
    <property type="match status" value="1"/>
</dbReference>
<organism evidence="9 10">
    <name type="scientific">Sinocyclocheilus anshuiensis</name>
    <dbReference type="NCBI Taxonomy" id="1608454"/>
    <lineage>
        <taxon>Eukaryota</taxon>
        <taxon>Metazoa</taxon>
        <taxon>Chordata</taxon>
        <taxon>Craniata</taxon>
        <taxon>Vertebrata</taxon>
        <taxon>Euteleostomi</taxon>
        <taxon>Actinopterygii</taxon>
        <taxon>Neopterygii</taxon>
        <taxon>Teleostei</taxon>
        <taxon>Ostariophysi</taxon>
        <taxon>Cypriniformes</taxon>
        <taxon>Cyprinidae</taxon>
        <taxon>Cyprininae</taxon>
        <taxon>Sinocyclocheilus</taxon>
    </lineage>
</organism>
<dbReference type="FunFam" id="1.20.1310.10:FF:000011">
    <property type="entry name" value="Cullin 1"/>
    <property type="match status" value="1"/>
</dbReference>
<dbReference type="InterPro" id="IPR019559">
    <property type="entry name" value="Cullin_neddylation_domain"/>
</dbReference>
<dbReference type="PANTHER" id="PTHR11932">
    <property type="entry name" value="CULLIN"/>
    <property type="match status" value="1"/>
</dbReference>
<dbReference type="InterPro" id="IPR036388">
    <property type="entry name" value="WH-like_DNA-bd_sf"/>
</dbReference>